<organism evidence="1 2">
    <name type="scientific">Mesorhizobium dulcispinae</name>
    <dbReference type="NCBI Taxonomy" id="3072316"/>
    <lineage>
        <taxon>Bacteria</taxon>
        <taxon>Pseudomonadati</taxon>
        <taxon>Pseudomonadota</taxon>
        <taxon>Alphaproteobacteria</taxon>
        <taxon>Hyphomicrobiales</taxon>
        <taxon>Phyllobacteriaceae</taxon>
        <taxon>Mesorhizobium</taxon>
    </lineage>
</organism>
<accession>A0ABU4XDK9</accession>
<reference evidence="1 2" key="1">
    <citation type="submission" date="2023-08" db="EMBL/GenBank/DDBJ databases">
        <title>Implementing the SeqCode for naming new Mesorhizobium species isolated from Vachellia karroo root nodules.</title>
        <authorList>
            <person name="Van Lill M."/>
        </authorList>
    </citation>
    <scope>NUCLEOTIDE SEQUENCE [LARGE SCALE GENOMIC DNA]</scope>
    <source>
        <strain evidence="1 2">VK23A</strain>
    </source>
</reference>
<name>A0ABU4XDK9_9HYPH</name>
<evidence type="ECO:0000313" key="2">
    <source>
        <dbReference type="Proteomes" id="UP001271780"/>
    </source>
</evidence>
<proteinExistence type="predicted"/>
<dbReference type="RefSeq" id="WP_320315408.1">
    <property type="nucleotide sequence ID" value="NZ_JAVIIX010000002.1"/>
</dbReference>
<evidence type="ECO:0008006" key="3">
    <source>
        <dbReference type="Google" id="ProtNLM"/>
    </source>
</evidence>
<sequence length="118" mass="12899">MVNVAIREALVGIGAFGVKVYGQLRPLRSALFCNQVRMSRRSKLQLSPSLLNAGQSKVRNATVNALPWHQHERLTGCGVLTVSYWSANIGVTRRQSQIFARNGLDTPPVTVGDEIGLI</sequence>
<keyword evidence="2" id="KW-1185">Reference proteome</keyword>
<gene>
    <name evidence="1" type="ORF">RFM27_12380</name>
</gene>
<dbReference type="EMBL" id="JAVIIZ010000005">
    <property type="protein sequence ID" value="MDX8472871.1"/>
    <property type="molecule type" value="Genomic_DNA"/>
</dbReference>
<comment type="caution">
    <text evidence="1">The sequence shown here is derived from an EMBL/GenBank/DDBJ whole genome shotgun (WGS) entry which is preliminary data.</text>
</comment>
<dbReference type="Proteomes" id="UP001271780">
    <property type="component" value="Unassembled WGS sequence"/>
</dbReference>
<evidence type="ECO:0000313" key="1">
    <source>
        <dbReference type="EMBL" id="MDX8472871.1"/>
    </source>
</evidence>
<protein>
    <recommendedName>
        <fullName evidence="3">LysM domain-containing protein</fullName>
    </recommendedName>
</protein>